<dbReference type="InterPro" id="IPR020476">
    <property type="entry name" value="Nudix_hydrolase"/>
</dbReference>
<dbReference type="Gene3D" id="3.90.79.10">
    <property type="entry name" value="Nucleoside Triphosphate Pyrophosphohydrolase"/>
    <property type="match status" value="1"/>
</dbReference>
<gene>
    <name evidence="5" type="ORF">LXM26_11630</name>
</gene>
<dbReference type="Pfam" id="PF00293">
    <property type="entry name" value="NUDIX"/>
    <property type="match status" value="1"/>
</dbReference>
<protein>
    <submittedName>
        <fullName evidence="5">NUDIX hydrolase</fullName>
    </submittedName>
</protein>
<keyword evidence="2 3" id="KW-0378">Hydrolase</keyword>
<evidence type="ECO:0000256" key="3">
    <source>
        <dbReference type="RuleBase" id="RU003476"/>
    </source>
</evidence>
<dbReference type="Proteomes" id="UP001139000">
    <property type="component" value="Unassembled WGS sequence"/>
</dbReference>
<dbReference type="InterPro" id="IPR000086">
    <property type="entry name" value="NUDIX_hydrolase_dom"/>
</dbReference>
<reference evidence="5" key="1">
    <citation type="submission" date="2021-12" db="EMBL/GenBank/DDBJ databases">
        <title>Novel species in genus Dyadobacter.</title>
        <authorList>
            <person name="Ma C."/>
        </authorList>
    </citation>
    <scope>NUCLEOTIDE SEQUENCE</scope>
    <source>
        <strain evidence="5">LJ419</strain>
    </source>
</reference>
<dbReference type="InterPro" id="IPR015797">
    <property type="entry name" value="NUDIX_hydrolase-like_dom_sf"/>
</dbReference>
<comment type="caution">
    <text evidence="5">The sequence shown here is derived from an EMBL/GenBank/DDBJ whole genome shotgun (WGS) entry which is preliminary data.</text>
</comment>
<dbReference type="InterPro" id="IPR020084">
    <property type="entry name" value="NUDIX_hydrolase_CS"/>
</dbReference>
<dbReference type="AlphaFoldDB" id="A0A9X1PJY2"/>
<evidence type="ECO:0000256" key="2">
    <source>
        <dbReference type="ARBA" id="ARBA00022801"/>
    </source>
</evidence>
<keyword evidence="6" id="KW-1185">Reference proteome</keyword>
<dbReference type="PANTHER" id="PTHR43046">
    <property type="entry name" value="GDP-MANNOSE MANNOSYL HYDROLASE"/>
    <property type="match status" value="1"/>
</dbReference>
<evidence type="ECO:0000313" key="6">
    <source>
        <dbReference type="Proteomes" id="UP001139000"/>
    </source>
</evidence>
<comment type="similarity">
    <text evidence="3">Belongs to the Nudix hydrolase family.</text>
</comment>
<dbReference type="PROSITE" id="PS00893">
    <property type="entry name" value="NUDIX_BOX"/>
    <property type="match status" value="1"/>
</dbReference>
<organism evidence="5 6">
    <name type="scientific">Dyadobacter chenwenxiniae</name>
    <dbReference type="NCBI Taxonomy" id="2906456"/>
    <lineage>
        <taxon>Bacteria</taxon>
        <taxon>Pseudomonadati</taxon>
        <taxon>Bacteroidota</taxon>
        <taxon>Cytophagia</taxon>
        <taxon>Cytophagales</taxon>
        <taxon>Spirosomataceae</taxon>
        <taxon>Dyadobacter</taxon>
    </lineage>
</organism>
<dbReference type="SUPFAM" id="SSF55811">
    <property type="entry name" value="Nudix"/>
    <property type="match status" value="1"/>
</dbReference>
<dbReference type="PANTHER" id="PTHR43046:SF16">
    <property type="entry name" value="ADP-RIBOSE PYROPHOSPHATASE YJHB-RELATED"/>
    <property type="match status" value="1"/>
</dbReference>
<dbReference type="PRINTS" id="PR00502">
    <property type="entry name" value="NUDIXFAMILY"/>
</dbReference>
<evidence type="ECO:0000256" key="1">
    <source>
        <dbReference type="ARBA" id="ARBA00001946"/>
    </source>
</evidence>
<proteinExistence type="inferred from homology"/>
<name>A0A9X1PJY2_9BACT</name>
<evidence type="ECO:0000259" key="4">
    <source>
        <dbReference type="PROSITE" id="PS51462"/>
    </source>
</evidence>
<dbReference type="RefSeq" id="WP_234603503.1">
    <property type="nucleotide sequence ID" value="NZ_CP094997.1"/>
</dbReference>
<accession>A0A9X1PJY2</accession>
<sequence>MNVRPSAIIFQDERVLTLRYCYGDQEVYALPGGNPDPGECLSQALSRELHEELGVQTEVNHMALCGEVIWPEVKKETLHIVFLASITEGIPALNPVHTSALEMVWLPLAELDSKLLYPNVGKQIIGICHNAANPGHIGVIEQPYIK</sequence>
<dbReference type="EMBL" id="JAJTTC010000001">
    <property type="protein sequence ID" value="MCF0062146.1"/>
    <property type="molecule type" value="Genomic_DNA"/>
</dbReference>
<feature type="domain" description="Nudix hydrolase" evidence="4">
    <location>
        <begin position="1"/>
        <end position="128"/>
    </location>
</feature>
<dbReference type="GO" id="GO:0016787">
    <property type="term" value="F:hydrolase activity"/>
    <property type="evidence" value="ECO:0007669"/>
    <property type="project" value="UniProtKB-KW"/>
</dbReference>
<comment type="cofactor">
    <cofactor evidence="1">
        <name>Mg(2+)</name>
        <dbReference type="ChEBI" id="CHEBI:18420"/>
    </cofactor>
</comment>
<dbReference type="PROSITE" id="PS51462">
    <property type="entry name" value="NUDIX"/>
    <property type="match status" value="1"/>
</dbReference>
<evidence type="ECO:0000313" key="5">
    <source>
        <dbReference type="EMBL" id="MCF0062146.1"/>
    </source>
</evidence>